<evidence type="ECO:0000313" key="1">
    <source>
        <dbReference type="EMBL" id="MDE1513898.1"/>
    </source>
</evidence>
<organism evidence="1 2">
    <name type="scientific">Vibrio chanodichtyis</name>
    <dbReference type="NCBI Taxonomy" id="3027932"/>
    <lineage>
        <taxon>Bacteria</taxon>
        <taxon>Pseudomonadati</taxon>
        <taxon>Pseudomonadota</taxon>
        <taxon>Gammaproteobacteria</taxon>
        <taxon>Vibrionales</taxon>
        <taxon>Vibrionaceae</taxon>
        <taxon>Vibrio</taxon>
    </lineage>
</organism>
<protein>
    <submittedName>
        <fullName evidence="1">Uncharacterized protein</fullName>
    </submittedName>
</protein>
<proteinExistence type="predicted"/>
<gene>
    <name evidence="1" type="ORF">PUN32_02580</name>
</gene>
<dbReference type="RefSeq" id="WP_274721813.1">
    <property type="nucleotide sequence ID" value="NZ_JARBFT010000002.1"/>
</dbReference>
<dbReference type="EMBL" id="JARBFT010000002">
    <property type="protein sequence ID" value="MDE1513898.1"/>
    <property type="molecule type" value="Genomic_DNA"/>
</dbReference>
<name>A0ABT5UZI6_9VIBR</name>
<dbReference type="Proteomes" id="UP001216189">
    <property type="component" value="Unassembled WGS sequence"/>
</dbReference>
<comment type="caution">
    <text evidence="1">The sequence shown here is derived from an EMBL/GenBank/DDBJ whole genome shotgun (WGS) entry which is preliminary data.</text>
</comment>
<sequence length="139" mass="14946">MKLLTGIVLLLALSAGFFADDLRAWLFPAQRDLNHYCLLSQQSCEQAGVSMRLEPALNAPATTYRLTVNWPNAGAQNLILTLQGLEMDMGSAKFSLSPIGSDSYSGEIILPACSSGAMTWLGELSNGQQTVYPAIKVAH</sequence>
<keyword evidence="2" id="KW-1185">Reference proteome</keyword>
<reference evidence="1 2" key="1">
    <citation type="submission" date="2023-02" db="EMBL/GenBank/DDBJ databases">
        <title>Vibrio intestini sp. nov., a close relative of Vibrio cholerae isolated from the intestine of Healthy Culter dabryi.</title>
        <authorList>
            <person name="Wu N."/>
        </authorList>
    </citation>
    <scope>NUCLEOTIDE SEQUENCE [LARGE SCALE GENOMIC DNA]</scope>
    <source>
        <strain evidence="1 2">DSL-7</strain>
    </source>
</reference>
<evidence type="ECO:0000313" key="2">
    <source>
        <dbReference type="Proteomes" id="UP001216189"/>
    </source>
</evidence>
<accession>A0ABT5UZI6</accession>